<protein>
    <submittedName>
        <fullName evidence="1">Uncharacterized protein</fullName>
    </submittedName>
</protein>
<gene>
    <name evidence="1" type="ORF">QFC20_000794</name>
</gene>
<reference evidence="1" key="1">
    <citation type="submission" date="2023-04" db="EMBL/GenBank/DDBJ databases">
        <title>Draft Genome sequencing of Naganishia species isolated from polar environments using Oxford Nanopore Technology.</title>
        <authorList>
            <person name="Leo P."/>
            <person name="Venkateswaran K."/>
        </authorList>
    </citation>
    <scope>NUCLEOTIDE SEQUENCE</scope>
    <source>
        <strain evidence="1">MNA-CCFEE 5262</strain>
    </source>
</reference>
<name>A0ACC2X027_9TREE</name>
<sequence length="128" mass="14293">MFPAVARTGLRSAGASMRPMAFRAERQVLARQTRLYSADRTGDRADSKSKLVFRFGLRDIPVELYPMLIVVVAACVGGTFALARQCMYHPLYPHASKTHQHTPILVPSLQGLLRRKPLLPHPQRSNAD</sequence>
<evidence type="ECO:0000313" key="2">
    <source>
        <dbReference type="Proteomes" id="UP001230649"/>
    </source>
</evidence>
<proteinExistence type="predicted"/>
<dbReference type="EMBL" id="JASBWS010000004">
    <property type="protein sequence ID" value="KAJ9116117.1"/>
    <property type="molecule type" value="Genomic_DNA"/>
</dbReference>
<comment type="caution">
    <text evidence="1">The sequence shown here is derived from an EMBL/GenBank/DDBJ whole genome shotgun (WGS) entry which is preliminary data.</text>
</comment>
<accession>A0ACC2X027</accession>
<organism evidence="1 2">
    <name type="scientific">Naganishia adeliensis</name>
    <dbReference type="NCBI Taxonomy" id="92952"/>
    <lineage>
        <taxon>Eukaryota</taxon>
        <taxon>Fungi</taxon>
        <taxon>Dikarya</taxon>
        <taxon>Basidiomycota</taxon>
        <taxon>Agaricomycotina</taxon>
        <taxon>Tremellomycetes</taxon>
        <taxon>Filobasidiales</taxon>
        <taxon>Filobasidiaceae</taxon>
        <taxon>Naganishia</taxon>
    </lineage>
</organism>
<keyword evidence="2" id="KW-1185">Reference proteome</keyword>
<dbReference type="Proteomes" id="UP001230649">
    <property type="component" value="Unassembled WGS sequence"/>
</dbReference>
<evidence type="ECO:0000313" key="1">
    <source>
        <dbReference type="EMBL" id="KAJ9116117.1"/>
    </source>
</evidence>